<dbReference type="InterPro" id="IPR036864">
    <property type="entry name" value="Zn2-C6_fun-type_DNA-bd_sf"/>
</dbReference>
<dbReference type="Gene3D" id="3.30.160.60">
    <property type="entry name" value="Classic Zinc Finger"/>
    <property type="match status" value="1"/>
</dbReference>
<dbReference type="CDD" id="cd00067">
    <property type="entry name" value="GAL4"/>
    <property type="match status" value="1"/>
</dbReference>
<protein>
    <submittedName>
        <fullName evidence="10">Zinc finger protein klf1</fullName>
    </submittedName>
</protein>
<keyword evidence="5" id="KW-0539">Nucleus</keyword>
<organism evidence="10 11">
    <name type="scientific">Madurella mycetomatis</name>
    <dbReference type="NCBI Taxonomy" id="100816"/>
    <lineage>
        <taxon>Eukaryota</taxon>
        <taxon>Fungi</taxon>
        <taxon>Dikarya</taxon>
        <taxon>Ascomycota</taxon>
        <taxon>Pezizomycotina</taxon>
        <taxon>Sordariomycetes</taxon>
        <taxon>Sordariomycetidae</taxon>
        <taxon>Sordariales</taxon>
        <taxon>Sordariales incertae sedis</taxon>
        <taxon>Madurella</taxon>
    </lineage>
</organism>
<evidence type="ECO:0000256" key="7">
    <source>
        <dbReference type="SAM" id="MobiDB-lite"/>
    </source>
</evidence>
<dbReference type="Pfam" id="PF00172">
    <property type="entry name" value="Zn_clus"/>
    <property type="match status" value="1"/>
</dbReference>
<proteinExistence type="predicted"/>
<keyword evidence="2" id="KW-0862">Zinc</keyword>
<feature type="domain" description="C2H2-type" evidence="9">
    <location>
        <begin position="136"/>
        <end position="172"/>
    </location>
</feature>
<feature type="domain" description="Zn(2)-C6 fungal-type" evidence="8">
    <location>
        <begin position="190"/>
        <end position="235"/>
    </location>
</feature>
<dbReference type="STRING" id="100816.A0A175VUJ4"/>
<dbReference type="PANTHER" id="PTHR47660:SF2">
    <property type="entry name" value="TRANSCRIPTION FACTOR WITH C2H2 AND ZN(2)-CYS(6) DNA BINDING DOMAIN (EUROFUNG)"/>
    <property type="match status" value="1"/>
</dbReference>
<dbReference type="AlphaFoldDB" id="A0A175VUJ4"/>
<keyword evidence="1" id="KW-0479">Metal-binding</keyword>
<dbReference type="SMART" id="SM00066">
    <property type="entry name" value="GAL4"/>
    <property type="match status" value="1"/>
</dbReference>
<dbReference type="InterPro" id="IPR001138">
    <property type="entry name" value="Zn2Cys6_DnaBD"/>
</dbReference>
<dbReference type="Pfam" id="PF04082">
    <property type="entry name" value="Fungal_trans"/>
    <property type="match status" value="1"/>
</dbReference>
<evidence type="ECO:0000256" key="6">
    <source>
        <dbReference type="PROSITE-ProRule" id="PRU00042"/>
    </source>
</evidence>
<dbReference type="SUPFAM" id="SSF57701">
    <property type="entry name" value="Zn2/Cys6 DNA-binding domain"/>
    <property type="match status" value="1"/>
</dbReference>
<keyword evidence="3" id="KW-0805">Transcription regulation</keyword>
<dbReference type="EMBL" id="LCTW02000308">
    <property type="protein sequence ID" value="KXX74925.1"/>
    <property type="molecule type" value="Genomic_DNA"/>
</dbReference>
<keyword evidence="11" id="KW-1185">Reference proteome</keyword>
<evidence type="ECO:0000313" key="11">
    <source>
        <dbReference type="Proteomes" id="UP000078237"/>
    </source>
</evidence>
<dbReference type="OrthoDB" id="40579at2759"/>
<gene>
    <name evidence="10" type="ORF">MMYC01_207823</name>
</gene>
<dbReference type="GO" id="GO:0000981">
    <property type="term" value="F:DNA-binding transcription factor activity, RNA polymerase II-specific"/>
    <property type="evidence" value="ECO:0007669"/>
    <property type="project" value="InterPro"/>
</dbReference>
<evidence type="ECO:0000313" key="10">
    <source>
        <dbReference type="EMBL" id="KXX74925.1"/>
    </source>
</evidence>
<keyword evidence="4" id="KW-0804">Transcription</keyword>
<evidence type="ECO:0000259" key="9">
    <source>
        <dbReference type="PROSITE" id="PS50157"/>
    </source>
</evidence>
<name>A0A175VUJ4_9PEZI</name>
<sequence>MASPIGYLIHPPDPPPPAPPQKPAFDGSANITTPVHPAVGTRTPLVETPSLPSNRLTSGPPDFNQPDSQGPISQNPTESHSKTRSLYQCADCLRNSTPPNLVFGCQTADGAYFRQAGTRALSISRHIATHTLGKRFICDVSVSWFGFAICSKAFSRADLLKRHRTNHLDSDGTKRRRINSSPSANRVGQACQPCAKARVKCEELKPQVPLPLGVIALLTLRRCARCTKRGLACEVASSQDADVQLHHLSAKHIGSDQEDAADSVYGFPSVTGYTQNQLTTAVPSPAVAPSISPEEIDEGLEGPNNLSVKEEAQLPTPETSLDHSNLGNFQPYPSNHAGHVARESTNPPFCDFLRDVLYDQSLGNHARLAEAQGLDVLNFYDDANLDFKEFDFGLLGPWNLDAAGSVGDEAASSEDNISMTAMRSALVKIWTQSPWKWSPEKTDGCYAEQANLPLPSKDAQGTQMQGNRAMADRVSKDTLHSSCRDKILAIVLSTCRDKHMADRVTSSFPSASAMDSWIHIFLAAHLCQVSSWIHYGSLSLNSQSSEWLAIAAAAGAFLTPAPALRRFGLALRETVRECLESACAISLLGLTGRCNRQFEENNKRIAELGNVQALVLVQDVGLWSGNRRKMEIAECHLSVPIAMMRYRGKFGRSFYPDLVVYPSDTGKVLEDKWARWHELESWKRLAFHAYLRDAQTSMTQFNNPSMSYAELTLPLPCSKELWFARSAEEFKMRYLETGAGDGKRLPCLGDLFRDITSLSANHPRLDVQFSVSIYLHGFWSLIWEYRQLNSVHRPATLLPAFASNTMNLLDSRRQELCKQLETFQHVTRGWHKQGMLLSSAQESMVLHLLLMNLHVSLNDLQLFSGKEGEDQARRVYPALQRWAGSVEGRQALWHAGQVLRMGRMFPPGHLKDFYAIAVHHAALCLWTYGIVTRASGVRGGDGTCGAQLLGYQGVMVFLDGEASPASEAWVDFGQGRPAIQSFLASGGGGGGGGGDDAQHPLRATQCLLEDPRACMEVAQEILRANFVGVWESLPPLSENIILVLKQLENAAWVVGIG</sequence>
<reference evidence="10 11" key="1">
    <citation type="journal article" date="2016" name="Genome Announc.">
        <title>Genome Sequence of Madurella mycetomatis mm55, Isolated from a Human Mycetoma Case in Sudan.</title>
        <authorList>
            <person name="Smit S."/>
            <person name="Derks M.F."/>
            <person name="Bervoets S."/>
            <person name="Fahal A."/>
            <person name="van Leeuwen W."/>
            <person name="van Belkum A."/>
            <person name="van de Sande W.W."/>
        </authorList>
    </citation>
    <scope>NUCLEOTIDE SEQUENCE [LARGE SCALE GENOMIC DNA]</scope>
    <source>
        <strain evidence="11">mm55</strain>
    </source>
</reference>
<feature type="compositionally biased region" description="Polar residues" evidence="7">
    <location>
        <begin position="65"/>
        <end position="78"/>
    </location>
</feature>
<dbReference type="PROSITE" id="PS50048">
    <property type="entry name" value="ZN2_CY6_FUNGAL_2"/>
    <property type="match status" value="1"/>
</dbReference>
<dbReference type="VEuPathDB" id="FungiDB:MMYC01_207823"/>
<evidence type="ECO:0000256" key="4">
    <source>
        <dbReference type="ARBA" id="ARBA00023163"/>
    </source>
</evidence>
<dbReference type="GO" id="GO:0006351">
    <property type="term" value="P:DNA-templated transcription"/>
    <property type="evidence" value="ECO:0007669"/>
    <property type="project" value="InterPro"/>
</dbReference>
<dbReference type="InterPro" id="IPR013087">
    <property type="entry name" value="Znf_C2H2_type"/>
</dbReference>
<feature type="compositionally biased region" description="Pro residues" evidence="7">
    <location>
        <begin position="11"/>
        <end position="22"/>
    </location>
</feature>
<evidence type="ECO:0000256" key="2">
    <source>
        <dbReference type="ARBA" id="ARBA00022833"/>
    </source>
</evidence>
<feature type="region of interest" description="Disordered" evidence="7">
    <location>
        <begin position="284"/>
        <end position="303"/>
    </location>
</feature>
<evidence type="ECO:0000259" key="8">
    <source>
        <dbReference type="PROSITE" id="PS50048"/>
    </source>
</evidence>
<accession>A0A175VUJ4</accession>
<dbReference type="PANTHER" id="PTHR47660">
    <property type="entry name" value="TRANSCRIPTION FACTOR WITH C2H2 AND ZN(2)-CYS(6) DNA BINDING DOMAIN (EUROFUNG)-RELATED-RELATED"/>
    <property type="match status" value="1"/>
</dbReference>
<dbReference type="Proteomes" id="UP000078237">
    <property type="component" value="Unassembled WGS sequence"/>
</dbReference>
<dbReference type="PROSITE" id="PS50157">
    <property type="entry name" value="ZINC_FINGER_C2H2_2"/>
    <property type="match status" value="1"/>
</dbReference>
<dbReference type="GO" id="GO:0008270">
    <property type="term" value="F:zinc ion binding"/>
    <property type="evidence" value="ECO:0007669"/>
    <property type="project" value="UniProtKB-KW"/>
</dbReference>
<evidence type="ECO:0000256" key="1">
    <source>
        <dbReference type="ARBA" id="ARBA00022723"/>
    </source>
</evidence>
<dbReference type="Gene3D" id="4.10.240.10">
    <property type="entry name" value="Zn(2)-C6 fungal-type DNA-binding domain"/>
    <property type="match status" value="1"/>
</dbReference>
<comment type="caution">
    <text evidence="10">The sequence shown here is derived from an EMBL/GenBank/DDBJ whole genome shotgun (WGS) entry which is preliminary data.</text>
</comment>
<keyword evidence="6" id="KW-0863">Zinc-finger</keyword>
<dbReference type="InterPro" id="IPR007219">
    <property type="entry name" value="XnlR_reg_dom"/>
</dbReference>
<feature type="compositionally biased region" description="Low complexity" evidence="7">
    <location>
        <begin position="284"/>
        <end position="293"/>
    </location>
</feature>
<evidence type="ECO:0000256" key="5">
    <source>
        <dbReference type="ARBA" id="ARBA00023242"/>
    </source>
</evidence>
<dbReference type="GO" id="GO:0003677">
    <property type="term" value="F:DNA binding"/>
    <property type="evidence" value="ECO:0007669"/>
    <property type="project" value="InterPro"/>
</dbReference>
<feature type="region of interest" description="Disordered" evidence="7">
    <location>
        <begin position="1"/>
        <end position="80"/>
    </location>
</feature>
<evidence type="ECO:0000256" key="3">
    <source>
        <dbReference type="ARBA" id="ARBA00023015"/>
    </source>
</evidence>